<evidence type="ECO:0000313" key="3">
    <source>
        <dbReference type="EMBL" id="MBB5774022.1"/>
    </source>
</evidence>
<name>A0A7W9FYT2_9ACTN</name>
<gene>
    <name evidence="3" type="ORF">HD596_000778</name>
</gene>
<dbReference type="InterPro" id="IPR003594">
    <property type="entry name" value="HATPase_dom"/>
</dbReference>
<proteinExistence type="predicted"/>
<evidence type="ECO:0000256" key="1">
    <source>
        <dbReference type="ARBA" id="ARBA00022527"/>
    </source>
</evidence>
<dbReference type="GO" id="GO:0004674">
    <property type="term" value="F:protein serine/threonine kinase activity"/>
    <property type="evidence" value="ECO:0007669"/>
    <property type="project" value="UniProtKB-KW"/>
</dbReference>
<dbReference type="Pfam" id="PF13581">
    <property type="entry name" value="HATPase_c_2"/>
    <property type="match status" value="1"/>
</dbReference>
<dbReference type="PANTHER" id="PTHR35526:SF3">
    <property type="entry name" value="ANTI-SIGMA-F FACTOR RSBW"/>
    <property type="match status" value="1"/>
</dbReference>
<keyword evidence="1" id="KW-0808">Transferase</keyword>
<dbReference type="InterPro" id="IPR036890">
    <property type="entry name" value="HATPase_C_sf"/>
</dbReference>
<keyword evidence="1" id="KW-0723">Serine/threonine-protein kinase</keyword>
<protein>
    <submittedName>
        <fullName evidence="3">Anti-sigma regulatory factor (Ser/Thr protein kinase)</fullName>
    </submittedName>
</protein>
<comment type="caution">
    <text evidence="3">The sequence shown here is derived from an EMBL/GenBank/DDBJ whole genome shotgun (WGS) entry which is preliminary data.</text>
</comment>
<accession>A0A7W9FYT2</accession>
<keyword evidence="4" id="KW-1185">Reference proteome</keyword>
<feature type="domain" description="Histidine kinase/HSP90-like ATPase" evidence="2">
    <location>
        <begin position="16"/>
        <end position="118"/>
    </location>
</feature>
<dbReference type="Proteomes" id="UP000579153">
    <property type="component" value="Unassembled WGS sequence"/>
</dbReference>
<dbReference type="Gene3D" id="3.30.565.10">
    <property type="entry name" value="Histidine kinase-like ATPase, C-terminal domain"/>
    <property type="match status" value="1"/>
</dbReference>
<dbReference type="RefSeq" id="WP_185067898.1">
    <property type="nucleotide sequence ID" value="NZ_JACHMB010000001.1"/>
</dbReference>
<dbReference type="CDD" id="cd16936">
    <property type="entry name" value="HATPase_RsbW-like"/>
    <property type="match status" value="1"/>
</dbReference>
<dbReference type="EMBL" id="JACHMB010000001">
    <property type="protein sequence ID" value="MBB5774022.1"/>
    <property type="molecule type" value="Genomic_DNA"/>
</dbReference>
<evidence type="ECO:0000259" key="2">
    <source>
        <dbReference type="Pfam" id="PF13581"/>
    </source>
</evidence>
<dbReference type="SUPFAM" id="SSF55874">
    <property type="entry name" value="ATPase domain of HSP90 chaperone/DNA topoisomerase II/histidine kinase"/>
    <property type="match status" value="1"/>
</dbReference>
<reference evidence="3 4" key="1">
    <citation type="submission" date="2020-08" db="EMBL/GenBank/DDBJ databases">
        <title>Sequencing the genomes of 1000 actinobacteria strains.</title>
        <authorList>
            <person name="Klenk H.-P."/>
        </authorList>
    </citation>
    <scope>NUCLEOTIDE SEQUENCE [LARGE SCALE GENOMIC DNA]</scope>
    <source>
        <strain evidence="3 4">DSM 45507</strain>
    </source>
</reference>
<dbReference type="AlphaFoldDB" id="A0A7W9FYT2"/>
<evidence type="ECO:0000313" key="4">
    <source>
        <dbReference type="Proteomes" id="UP000579153"/>
    </source>
</evidence>
<dbReference type="PANTHER" id="PTHR35526">
    <property type="entry name" value="ANTI-SIGMA-F FACTOR RSBW-RELATED"/>
    <property type="match status" value="1"/>
</dbReference>
<keyword evidence="1" id="KW-0418">Kinase</keyword>
<dbReference type="InterPro" id="IPR050267">
    <property type="entry name" value="Anti-sigma-factor_SerPK"/>
</dbReference>
<organism evidence="3 4">
    <name type="scientific">Nonomuraea jabiensis</name>
    <dbReference type="NCBI Taxonomy" id="882448"/>
    <lineage>
        <taxon>Bacteria</taxon>
        <taxon>Bacillati</taxon>
        <taxon>Actinomycetota</taxon>
        <taxon>Actinomycetes</taxon>
        <taxon>Streptosporangiales</taxon>
        <taxon>Streptosporangiaceae</taxon>
        <taxon>Nonomuraea</taxon>
    </lineage>
</organism>
<sequence length="156" mass="16819">MTECQELGVIQLARDEQAPYLARKAVTVWAGAEHPAREILVLVASELVTNAVKHAALEIGPGSDLGGIEVKLSQGREFLRLVVTDPGSTCSTPSSIPMQASNLYAMQGRGLAIVDRLSRGRWGSHQLPASGHRVVWCHLDLSPTPAELEELFRASV</sequence>